<comment type="subcellular location">
    <subcellularLocation>
        <location evidence="2">Cytoplasm</location>
    </subcellularLocation>
</comment>
<dbReference type="Pfam" id="PF00254">
    <property type="entry name" value="FKBP_C"/>
    <property type="match status" value="1"/>
</dbReference>
<proteinExistence type="inferred from homology"/>
<evidence type="ECO:0000313" key="13">
    <source>
        <dbReference type="Proteomes" id="UP001333710"/>
    </source>
</evidence>
<evidence type="ECO:0000313" key="12">
    <source>
        <dbReference type="EMBL" id="BDX07225.1"/>
    </source>
</evidence>
<dbReference type="EC" id="5.2.1.8" evidence="10"/>
<sequence>MNIENNHVVTMHYLVSTSDGTELDSSFDGEPLVFIHGMGFLIPGLEEAIIGKTTGDKFDVDVVAAEAYGERHDQLVQVVPKSMFEGMEVAPGLQFRATTDHGEQSVIVIDVTDEGVVIDGNHPLAGQDLSFSVEIVAVREATAEELEHGHVHGEGGCGHQH</sequence>
<dbReference type="EMBL" id="AP027272">
    <property type="protein sequence ID" value="BDX07225.1"/>
    <property type="molecule type" value="Genomic_DNA"/>
</dbReference>
<dbReference type="Gene3D" id="3.10.50.40">
    <property type="match status" value="1"/>
</dbReference>
<dbReference type="GO" id="GO:0003755">
    <property type="term" value="F:peptidyl-prolyl cis-trans isomerase activity"/>
    <property type="evidence" value="ECO:0007669"/>
    <property type="project" value="UniProtKB-UniRule"/>
</dbReference>
<evidence type="ECO:0000256" key="5">
    <source>
        <dbReference type="ARBA" id="ARBA00023110"/>
    </source>
</evidence>
<comment type="catalytic activity">
    <reaction evidence="1 9 10">
        <text>[protein]-peptidylproline (omega=180) = [protein]-peptidylproline (omega=0)</text>
        <dbReference type="Rhea" id="RHEA:16237"/>
        <dbReference type="Rhea" id="RHEA-COMP:10747"/>
        <dbReference type="Rhea" id="RHEA-COMP:10748"/>
        <dbReference type="ChEBI" id="CHEBI:83833"/>
        <dbReference type="ChEBI" id="CHEBI:83834"/>
        <dbReference type="EC" id="5.2.1.8"/>
    </reaction>
</comment>
<evidence type="ECO:0000256" key="6">
    <source>
        <dbReference type="ARBA" id="ARBA00023186"/>
    </source>
</evidence>
<comment type="function">
    <text evidence="8">Also involved in hydrogenase metallocenter assembly, probably by participating in the nickel insertion step. This function in hydrogenase biosynthesis requires chaperone activity and the presence of the metal-binding domain, but not PPIase activity.</text>
</comment>
<dbReference type="SUPFAM" id="SSF54534">
    <property type="entry name" value="FKBP-like"/>
    <property type="match status" value="1"/>
</dbReference>
<reference evidence="12" key="1">
    <citation type="submission" date="2023-01" db="EMBL/GenBank/DDBJ databases">
        <title>Complete genome sequence of Planctobacterium marinum strain Dej080120_11.</title>
        <authorList>
            <person name="Ueki S."/>
            <person name="Maruyama F."/>
        </authorList>
    </citation>
    <scope>NUCLEOTIDE SEQUENCE</scope>
    <source>
        <strain evidence="12">Dej080120_11</strain>
    </source>
</reference>
<keyword evidence="6" id="KW-0143">Chaperone</keyword>
<evidence type="ECO:0000256" key="1">
    <source>
        <dbReference type="ARBA" id="ARBA00000971"/>
    </source>
</evidence>
<dbReference type="GO" id="GO:0042026">
    <property type="term" value="P:protein refolding"/>
    <property type="evidence" value="ECO:0007669"/>
    <property type="project" value="UniProtKB-ARBA"/>
</dbReference>
<evidence type="ECO:0000256" key="2">
    <source>
        <dbReference type="ARBA" id="ARBA00004496"/>
    </source>
</evidence>
<organism evidence="12 13">
    <name type="scientific">Planctobacterium marinum</name>
    <dbReference type="NCBI Taxonomy" id="1631968"/>
    <lineage>
        <taxon>Bacteria</taxon>
        <taxon>Pseudomonadati</taxon>
        <taxon>Pseudomonadota</taxon>
        <taxon>Gammaproteobacteria</taxon>
        <taxon>Alteromonadales</taxon>
        <taxon>Alteromonadaceae</taxon>
        <taxon>Planctobacterium</taxon>
    </lineage>
</organism>
<dbReference type="AlphaFoldDB" id="A0AA48HZ08"/>
<evidence type="ECO:0000256" key="4">
    <source>
        <dbReference type="ARBA" id="ARBA00022490"/>
    </source>
</evidence>
<keyword evidence="4" id="KW-0963">Cytoplasm</keyword>
<dbReference type="PANTHER" id="PTHR47861">
    <property type="entry name" value="FKBP-TYPE PEPTIDYL-PROLYL CIS-TRANS ISOMERASE SLYD"/>
    <property type="match status" value="1"/>
</dbReference>
<evidence type="ECO:0000256" key="7">
    <source>
        <dbReference type="ARBA" id="ARBA00023235"/>
    </source>
</evidence>
<accession>A0AA48HZ08</accession>
<evidence type="ECO:0000259" key="11">
    <source>
        <dbReference type="PROSITE" id="PS50059"/>
    </source>
</evidence>
<dbReference type="GO" id="GO:0005737">
    <property type="term" value="C:cytoplasm"/>
    <property type="evidence" value="ECO:0007669"/>
    <property type="project" value="UniProtKB-SubCell"/>
</dbReference>
<evidence type="ECO:0000256" key="9">
    <source>
        <dbReference type="PROSITE-ProRule" id="PRU00277"/>
    </source>
</evidence>
<dbReference type="InterPro" id="IPR046357">
    <property type="entry name" value="PPIase_dom_sf"/>
</dbReference>
<dbReference type="PANTHER" id="PTHR47861:SF3">
    <property type="entry name" value="FKBP-TYPE PEPTIDYL-PROLYL CIS-TRANS ISOMERASE SLYD"/>
    <property type="match status" value="1"/>
</dbReference>
<name>A0AA48HZ08_9ALTE</name>
<feature type="domain" description="PPIase FKBP-type" evidence="11">
    <location>
        <begin position="6"/>
        <end position="89"/>
    </location>
</feature>
<evidence type="ECO:0000256" key="8">
    <source>
        <dbReference type="ARBA" id="ARBA00037071"/>
    </source>
</evidence>
<keyword evidence="5 9" id="KW-0697">Rotamase</keyword>
<gene>
    <name evidence="12" type="primary">slyD</name>
    <name evidence="12" type="ORF">MACH26_27460</name>
</gene>
<keyword evidence="13" id="KW-1185">Reference proteome</keyword>
<protein>
    <recommendedName>
        <fullName evidence="10">Peptidyl-prolyl cis-trans isomerase</fullName>
        <ecNumber evidence="10">5.2.1.8</ecNumber>
    </recommendedName>
</protein>
<comment type="similarity">
    <text evidence="3 10">Belongs to the FKBP-type PPIase family.</text>
</comment>
<dbReference type="RefSeq" id="WP_338293207.1">
    <property type="nucleotide sequence ID" value="NZ_AP027272.1"/>
</dbReference>
<dbReference type="InterPro" id="IPR001179">
    <property type="entry name" value="PPIase_FKBP_dom"/>
</dbReference>
<dbReference type="KEGG" id="pmaw:MACH26_27460"/>
<keyword evidence="7 9" id="KW-0413">Isomerase</keyword>
<dbReference type="PROSITE" id="PS50059">
    <property type="entry name" value="FKBP_PPIASE"/>
    <property type="match status" value="1"/>
</dbReference>
<dbReference type="Proteomes" id="UP001333710">
    <property type="component" value="Chromosome"/>
</dbReference>
<evidence type="ECO:0000256" key="3">
    <source>
        <dbReference type="ARBA" id="ARBA00006577"/>
    </source>
</evidence>
<evidence type="ECO:0000256" key="10">
    <source>
        <dbReference type="RuleBase" id="RU003915"/>
    </source>
</evidence>